<keyword evidence="2" id="KW-1277">Toxin-antitoxin system</keyword>
<evidence type="ECO:0000313" key="8">
    <source>
        <dbReference type="EMBL" id="KKQ78722.1"/>
    </source>
</evidence>
<dbReference type="GO" id="GO:0003729">
    <property type="term" value="F:mRNA binding"/>
    <property type="evidence" value="ECO:0007669"/>
    <property type="project" value="InterPro"/>
</dbReference>
<dbReference type="Pfam" id="PF07927">
    <property type="entry name" value="HicA_toxin"/>
    <property type="match status" value="1"/>
</dbReference>
<evidence type="ECO:0008006" key="10">
    <source>
        <dbReference type="Google" id="ProtNLM"/>
    </source>
</evidence>
<keyword evidence="3" id="KW-0540">Nuclease</keyword>
<dbReference type="GO" id="GO:0004519">
    <property type="term" value="F:endonuclease activity"/>
    <property type="evidence" value="ECO:0007669"/>
    <property type="project" value="UniProtKB-KW"/>
</dbReference>
<evidence type="ECO:0000256" key="3">
    <source>
        <dbReference type="ARBA" id="ARBA00022722"/>
    </source>
</evidence>
<proteinExistence type="inferred from homology"/>
<evidence type="ECO:0000256" key="7">
    <source>
        <dbReference type="ARBA" id="ARBA00023016"/>
    </source>
</evidence>
<dbReference type="AlphaFoldDB" id="A0A0G0KIY6"/>
<evidence type="ECO:0000256" key="2">
    <source>
        <dbReference type="ARBA" id="ARBA00022649"/>
    </source>
</evidence>
<accession>A0A0G0KIY6</accession>
<evidence type="ECO:0000256" key="4">
    <source>
        <dbReference type="ARBA" id="ARBA00022759"/>
    </source>
</evidence>
<feature type="non-terminal residue" evidence="8">
    <location>
        <position position="1"/>
    </location>
</feature>
<keyword evidence="5" id="KW-0378">Hydrolase</keyword>
<reference evidence="8 9" key="1">
    <citation type="journal article" date="2015" name="Nature">
        <title>rRNA introns, odd ribosomes, and small enigmatic genomes across a large radiation of phyla.</title>
        <authorList>
            <person name="Brown C.T."/>
            <person name="Hug L.A."/>
            <person name="Thomas B.C."/>
            <person name="Sharon I."/>
            <person name="Castelle C.J."/>
            <person name="Singh A."/>
            <person name="Wilkins M.J."/>
            <person name="Williams K.H."/>
            <person name="Banfield J.F."/>
        </authorList>
    </citation>
    <scope>NUCLEOTIDE SEQUENCE [LARGE SCALE GENOMIC DNA]</scope>
</reference>
<keyword evidence="7" id="KW-0346">Stress response</keyword>
<gene>
    <name evidence="8" type="ORF">US99_C0013G0001</name>
</gene>
<protein>
    <recommendedName>
        <fullName evidence="10">YcfA family protein</fullName>
    </recommendedName>
</protein>
<dbReference type="SUPFAM" id="SSF54786">
    <property type="entry name" value="YcfA/nrd intein domain"/>
    <property type="match status" value="1"/>
</dbReference>
<evidence type="ECO:0000256" key="5">
    <source>
        <dbReference type="ARBA" id="ARBA00022801"/>
    </source>
</evidence>
<comment type="similarity">
    <text evidence="1">Belongs to the HicA mRNA interferase family.</text>
</comment>
<dbReference type="EMBL" id="LBVC01000013">
    <property type="protein sequence ID" value="KKQ78722.1"/>
    <property type="molecule type" value="Genomic_DNA"/>
</dbReference>
<dbReference type="InterPro" id="IPR012933">
    <property type="entry name" value="HicA_mRNA_interferase"/>
</dbReference>
<dbReference type="PANTHER" id="PTHR34873">
    <property type="entry name" value="SSR1766 PROTEIN"/>
    <property type="match status" value="1"/>
</dbReference>
<dbReference type="Gene3D" id="3.30.920.30">
    <property type="entry name" value="Hypothetical protein"/>
    <property type="match status" value="1"/>
</dbReference>
<sequence length="99" mass="11521">CPAGFNRLWIAKPGSYQSSHRYTFYFHLMASFRPKEIISVLEKFGFIRKRQSGSHVIMYHPNTKITISVPIHTKDIKRGLVMGIIKQAHSTEEEFLKLK</sequence>
<name>A0A0G0KIY6_9BACT</name>
<evidence type="ECO:0000256" key="6">
    <source>
        <dbReference type="ARBA" id="ARBA00022884"/>
    </source>
</evidence>
<keyword evidence="4" id="KW-0255">Endonuclease</keyword>
<dbReference type="InterPro" id="IPR038570">
    <property type="entry name" value="HicA_sf"/>
</dbReference>
<comment type="caution">
    <text evidence="8">The sequence shown here is derived from an EMBL/GenBank/DDBJ whole genome shotgun (WGS) entry which is preliminary data.</text>
</comment>
<evidence type="ECO:0000256" key="1">
    <source>
        <dbReference type="ARBA" id="ARBA00006620"/>
    </source>
</evidence>
<organism evidence="8 9">
    <name type="scientific">Candidatus Daviesbacteria bacterium GW2011_GWF2_38_6</name>
    <dbReference type="NCBI Taxonomy" id="1618432"/>
    <lineage>
        <taxon>Bacteria</taxon>
        <taxon>Candidatus Daviesiibacteriota</taxon>
    </lineage>
</organism>
<dbReference type="GO" id="GO:0016787">
    <property type="term" value="F:hydrolase activity"/>
    <property type="evidence" value="ECO:0007669"/>
    <property type="project" value="UniProtKB-KW"/>
</dbReference>
<evidence type="ECO:0000313" key="9">
    <source>
        <dbReference type="Proteomes" id="UP000034324"/>
    </source>
</evidence>
<dbReference type="PANTHER" id="PTHR34873:SF3">
    <property type="entry name" value="ADDICTION MODULE TOXIN, HICA FAMILY"/>
    <property type="match status" value="1"/>
</dbReference>
<dbReference type="Proteomes" id="UP000034324">
    <property type="component" value="Unassembled WGS sequence"/>
</dbReference>
<keyword evidence="6" id="KW-0694">RNA-binding</keyword>